<evidence type="ECO:0000256" key="3">
    <source>
        <dbReference type="ARBA" id="ARBA00022692"/>
    </source>
</evidence>
<keyword evidence="9" id="KW-1185">Reference proteome</keyword>
<comment type="subcellular location">
    <subcellularLocation>
        <location evidence="1">Membrane</location>
        <topology evidence="1">Multi-pass membrane protein</topology>
    </subcellularLocation>
</comment>
<evidence type="ECO:0000313" key="9">
    <source>
        <dbReference type="Proteomes" id="UP000694308"/>
    </source>
</evidence>
<feature type="transmembrane region" description="Helical" evidence="6">
    <location>
        <begin position="44"/>
        <end position="65"/>
    </location>
</feature>
<feature type="transmembrane region" description="Helical" evidence="6">
    <location>
        <begin position="193"/>
        <end position="211"/>
    </location>
</feature>
<feature type="transmembrane region" description="Helical" evidence="6">
    <location>
        <begin position="223"/>
        <end position="244"/>
    </location>
</feature>
<organism evidence="8 9">
    <name type="scientific">Clostridium thailandense</name>
    <dbReference type="NCBI Taxonomy" id="2794346"/>
    <lineage>
        <taxon>Bacteria</taxon>
        <taxon>Bacillati</taxon>
        <taxon>Bacillota</taxon>
        <taxon>Clostridia</taxon>
        <taxon>Eubacteriales</taxon>
        <taxon>Clostridiaceae</taxon>
        <taxon>Clostridium</taxon>
    </lineage>
</organism>
<feature type="transmembrane region" description="Helical" evidence="6">
    <location>
        <begin position="256"/>
        <end position="273"/>
    </location>
</feature>
<proteinExistence type="inferred from homology"/>
<dbReference type="AlphaFoldDB" id="A0A949TR13"/>
<reference evidence="8" key="1">
    <citation type="submission" date="2020-12" db="EMBL/GenBank/DDBJ databases">
        <title>Clostridium thailandense sp. nov., a novel acetogenic bacterium isolated from peat land soil in Thailand.</title>
        <authorList>
            <person name="Chaikitkaew S."/>
            <person name="Birkeland N.K."/>
        </authorList>
    </citation>
    <scope>NUCLEOTIDE SEQUENCE</scope>
    <source>
        <strain evidence="8">PL3</strain>
    </source>
</reference>
<protein>
    <submittedName>
        <fullName evidence="8">EamA family transporter</fullName>
    </submittedName>
</protein>
<evidence type="ECO:0000256" key="4">
    <source>
        <dbReference type="ARBA" id="ARBA00022989"/>
    </source>
</evidence>
<dbReference type="EMBL" id="JAEEGC010000105">
    <property type="protein sequence ID" value="MBV7274982.1"/>
    <property type="molecule type" value="Genomic_DNA"/>
</dbReference>
<gene>
    <name evidence="8" type="ORF">I6U48_18960</name>
</gene>
<dbReference type="GO" id="GO:0016020">
    <property type="term" value="C:membrane"/>
    <property type="evidence" value="ECO:0007669"/>
    <property type="project" value="UniProtKB-SubCell"/>
</dbReference>
<evidence type="ECO:0000256" key="6">
    <source>
        <dbReference type="SAM" id="Phobius"/>
    </source>
</evidence>
<feature type="transmembrane region" description="Helical" evidence="6">
    <location>
        <begin position="77"/>
        <end position="97"/>
    </location>
</feature>
<keyword evidence="3 6" id="KW-0812">Transmembrane</keyword>
<feature type="transmembrane region" description="Helical" evidence="6">
    <location>
        <begin position="137"/>
        <end position="153"/>
    </location>
</feature>
<feature type="transmembrane region" description="Helical" evidence="6">
    <location>
        <begin position="279"/>
        <end position="295"/>
    </location>
</feature>
<feature type="transmembrane region" description="Helical" evidence="6">
    <location>
        <begin position="103"/>
        <end position="125"/>
    </location>
</feature>
<dbReference type="InterPro" id="IPR000620">
    <property type="entry name" value="EamA_dom"/>
</dbReference>
<feature type="domain" description="EamA" evidence="7">
    <location>
        <begin position="162"/>
        <end position="295"/>
    </location>
</feature>
<sequence>MGLLTCIDGGEVLKKGYIYAIISAIFFGTAGIFVKLAYKTGIDSISLLIIQYIIAVFLMFTIAFLKDRKKLYVSKKELFSMAVLGAVGNTLMTVFYYKAFEHLQVAMVTMLLFTYPIMVFIYSAIFENEKIQFKKMVAIMLAFIGCVFTLNTFSGEVKYSIRGLVFGILSAVFYAFMNLYTEKKLEKADALTINAYSTLFSLITLFFIRSPEFLLGDYIKFESLIYIIILAVLCEIIPLTLLYTAIQDIGALKVSVIGNLEIPTAMIVSFMFLRESISMMQILGAILIVYAVYLIRGQR</sequence>
<evidence type="ECO:0000259" key="7">
    <source>
        <dbReference type="Pfam" id="PF00892"/>
    </source>
</evidence>
<feature type="domain" description="EamA" evidence="7">
    <location>
        <begin position="15"/>
        <end position="150"/>
    </location>
</feature>
<dbReference type="Pfam" id="PF00892">
    <property type="entry name" value="EamA"/>
    <property type="match status" value="2"/>
</dbReference>
<keyword evidence="4 6" id="KW-1133">Transmembrane helix</keyword>
<dbReference type="PANTHER" id="PTHR32322:SF2">
    <property type="entry name" value="EAMA DOMAIN-CONTAINING PROTEIN"/>
    <property type="match status" value="1"/>
</dbReference>
<comment type="caution">
    <text evidence="8">The sequence shown here is derived from an EMBL/GenBank/DDBJ whole genome shotgun (WGS) entry which is preliminary data.</text>
</comment>
<evidence type="ECO:0000256" key="1">
    <source>
        <dbReference type="ARBA" id="ARBA00004141"/>
    </source>
</evidence>
<accession>A0A949TR13</accession>
<evidence type="ECO:0000256" key="5">
    <source>
        <dbReference type="ARBA" id="ARBA00023136"/>
    </source>
</evidence>
<keyword evidence="5 6" id="KW-0472">Membrane</keyword>
<dbReference type="Proteomes" id="UP000694308">
    <property type="component" value="Unassembled WGS sequence"/>
</dbReference>
<feature type="transmembrane region" description="Helical" evidence="6">
    <location>
        <begin position="17"/>
        <end position="38"/>
    </location>
</feature>
<feature type="transmembrane region" description="Helical" evidence="6">
    <location>
        <begin position="159"/>
        <end position="181"/>
    </location>
</feature>
<dbReference type="InterPro" id="IPR050638">
    <property type="entry name" value="AA-Vitamin_Transporters"/>
</dbReference>
<name>A0A949TR13_9CLOT</name>
<evidence type="ECO:0000313" key="8">
    <source>
        <dbReference type="EMBL" id="MBV7274982.1"/>
    </source>
</evidence>
<comment type="similarity">
    <text evidence="2">Belongs to the EamA transporter family.</text>
</comment>
<dbReference type="PANTHER" id="PTHR32322">
    <property type="entry name" value="INNER MEMBRANE TRANSPORTER"/>
    <property type="match status" value="1"/>
</dbReference>
<evidence type="ECO:0000256" key="2">
    <source>
        <dbReference type="ARBA" id="ARBA00007362"/>
    </source>
</evidence>